<dbReference type="AlphaFoldDB" id="A0AAV0MZ03"/>
<keyword evidence="1" id="KW-0812">Transmembrane</keyword>
<accession>A0AAV0MZ03</accession>
<sequence>MMRLISLSGCTSCWVTGEFLLVVILGVLNLPAIQSTVGES</sequence>
<reference evidence="3" key="1">
    <citation type="submission" date="2022-08" db="EMBL/GenBank/DDBJ databases">
        <authorList>
            <person name="Gutierrez-Valencia J."/>
        </authorList>
    </citation>
    <scope>NUCLEOTIDE SEQUENCE</scope>
</reference>
<dbReference type="EMBL" id="CAMGYJ010000007">
    <property type="protein sequence ID" value="CAI0451509.1"/>
    <property type="molecule type" value="Genomic_DNA"/>
</dbReference>
<keyword evidence="1" id="KW-0472">Membrane</keyword>
<comment type="caution">
    <text evidence="3">The sequence shown here is derived from an EMBL/GenBank/DDBJ whole genome shotgun (WGS) entry which is preliminary data.</text>
</comment>
<dbReference type="Proteomes" id="UP001154282">
    <property type="component" value="Unassembled WGS sequence"/>
</dbReference>
<evidence type="ECO:0000313" key="2">
    <source>
        <dbReference type="EMBL" id="CAI0450906.1"/>
    </source>
</evidence>
<proteinExistence type="predicted"/>
<keyword evidence="4" id="KW-1185">Reference proteome</keyword>
<feature type="transmembrane region" description="Helical" evidence="1">
    <location>
        <begin position="12"/>
        <end position="33"/>
    </location>
</feature>
<name>A0AAV0MZ03_9ROSI</name>
<evidence type="ECO:0000256" key="1">
    <source>
        <dbReference type="SAM" id="Phobius"/>
    </source>
</evidence>
<gene>
    <name evidence="2" type="ORF">LITE_LOCUS30691</name>
    <name evidence="3" type="ORF">LITE_LOCUS30888</name>
</gene>
<organism evidence="3 4">
    <name type="scientific">Linum tenue</name>
    <dbReference type="NCBI Taxonomy" id="586396"/>
    <lineage>
        <taxon>Eukaryota</taxon>
        <taxon>Viridiplantae</taxon>
        <taxon>Streptophyta</taxon>
        <taxon>Embryophyta</taxon>
        <taxon>Tracheophyta</taxon>
        <taxon>Spermatophyta</taxon>
        <taxon>Magnoliopsida</taxon>
        <taxon>eudicotyledons</taxon>
        <taxon>Gunneridae</taxon>
        <taxon>Pentapetalae</taxon>
        <taxon>rosids</taxon>
        <taxon>fabids</taxon>
        <taxon>Malpighiales</taxon>
        <taxon>Linaceae</taxon>
        <taxon>Linum</taxon>
    </lineage>
</organism>
<evidence type="ECO:0000313" key="4">
    <source>
        <dbReference type="Proteomes" id="UP001154282"/>
    </source>
</evidence>
<evidence type="ECO:0000313" key="3">
    <source>
        <dbReference type="EMBL" id="CAI0451509.1"/>
    </source>
</evidence>
<dbReference type="EMBL" id="CAMGYJ010000007">
    <property type="protein sequence ID" value="CAI0450906.1"/>
    <property type="molecule type" value="Genomic_DNA"/>
</dbReference>
<protein>
    <submittedName>
        <fullName evidence="3">Uncharacterized protein</fullName>
    </submittedName>
</protein>
<keyword evidence="1" id="KW-1133">Transmembrane helix</keyword>